<evidence type="ECO:0000313" key="6">
    <source>
        <dbReference type="Proteomes" id="UP000561045"/>
    </source>
</evidence>
<dbReference type="AlphaFoldDB" id="A0A840BQ52"/>
<dbReference type="RefSeq" id="WP_207064235.1">
    <property type="nucleotide sequence ID" value="NZ_BAABLE010000011.1"/>
</dbReference>
<feature type="domain" description="Gp5/Type VI secretion system Vgr protein OB-fold" evidence="2">
    <location>
        <begin position="505"/>
        <end position="571"/>
    </location>
</feature>
<dbReference type="InterPro" id="IPR006531">
    <property type="entry name" value="Gp5/Vgr_OB"/>
</dbReference>
<proteinExistence type="predicted"/>
<evidence type="ECO:0000313" key="5">
    <source>
        <dbReference type="EMBL" id="MBB4012966.1"/>
    </source>
</evidence>
<keyword evidence="1" id="KW-0732">Signal</keyword>
<dbReference type="Pfam" id="PF13296">
    <property type="entry name" value="T6SS_Vgr"/>
    <property type="match status" value="1"/>
</dbReference>
<dbReference type="SUPFAM" id="SSF69255">
    <property type="entry name" value="gp5 N-terminal domain-like"/>
    <property type="match status" value="1"/>
</dbReference>
<evidence type="ECO:0000259" key="3">
    <source>
        <dbReference type="Pfam" id="PF10106"/>
    </source>
</evidence>
<dbReference type="EMBL" id="JACIET010000001">
    <property type="protein sequence ID" value="MBB4012966.1"/>
    <property type="molecule type" value="Genomic_DNA"/>
</dbReference>
<feature type="domain" description="Putative type VI secretion system Rhs element associated Vgr" evidence="4">
    <location>
        <begin position="641"/>
        <end position="745"/>
    </location>
</feature>
<dbReference type="Pfam" id="PF10106">
    <property type="entry name" value="DUF2345"/>
    <property type="match status" value="1"/>
</dbReference>
<evidence type="ECO:0000259" key="2">
    <source>
        <dbReference type="Pfam" id="PF04717"/>
    </source>
</evidence>
<dbReference type="InterPro" id="IPR028244">
    <property type="entry name" value="T6SS_Rhs_Vgr_dom"/>
</dbReference>
<name>A0A840BQ52_9RHOO</name>
<accession>A0A840BQ52</accession>
<organism evidence="5 6">
    <name type="scientific">Niveibacterium umoris</name>
    <dbReference type="NCBI Taxonomy" id="1193620"/>
    <lineage>
        <taxon>Bacteria</taxon>
        <taxon>Pseudomonadati</taxon>
        <taxon>Pseudomonadota</taxon>
        <taxon>Betaproteobacteria</taxon>
        <taxon>Rhodocyclales</taxon>
        <taxon>Rhodocyclaceae</taxon>
        <taxon>Niveibacterium</taxon>
    </lineage>
</organism>
<evidence type="ECO:0000256" key="1">
    <source>
        <dbReference type="SAM" id="SignalP"/>
    </source>
</evidence>
<feature type="chain" id="PRO_5032916587" evidence="1">
    <location>
        <begin position="21"/>
        <end position="983"/>
    </location>
</feature>
<dbReference type="Gene3D" id="2.30.110.50">
    <property type="match status" value="1"/>
</dbReference>
<dbReference type="Pfam" id="PF05954">
    <property type="entry name" value="Phage_GPD"/>
    <property type="match status" value="1"/>
</dbReference>
<keyword evidence="6" id="KW-1185">Reference proteome</keyword>
<sequence>MTSVFANVIIRHPCSGPAFAMSVASVLSAALSPALFTSESRLYGFALEGDTTPWLVERFRAREALSSLSHWQIDLLATDAHIAPASLIHKPAALRITLADGSRVQRSGYVHAAALLDSNGGLARYRLTLAPWLWFATQTSRSRVFNEKSLSDIIEAVLAPYASIAQWRFADEVPAFLADLPVRSLCVQYRETDFDFLCRLLCEEGLGFTFRELNEDGGAELTLGQQALHELLIFADSAALPQDRCAASAAGGAGLRFHRAAAPETQDSIFAFGYQRAFRASRTTLLSTDYKADAAISAELPSAAAIGGPNAPALEDYDFVGSYAFANAALAERYTRLARETVEARVETWLGQASVRSLRPGTWFDLKAGLADQLANLLPGYQAGSTGNRFLTNAVESAGKNNLPVGVTEAVAALLGDQSEDALGALAGKGDTPPAPCSGTLLAAAEAHGFACQFHAQRIATPWRPQLSDDTGARLNPRPTVSGLQHAVVIGANGDEVPSGHQEVHTDALGRIRIRFLWQSPDDPDSCWVRVVTRHTGASAGTRFIPRIGQEVLISFMHGDIDRPVCVGVVFNGRGENGVTPTPGGKAAKPDPNAFTYANDGAASAQANLTGGHAPLWHAAGAGEANHRNAGALSGFRSRAWGGGGWTELVFDDSDNQLRTQLTTTQQTTALTLGHLIHTRDNYRGSFRGNGFELRTDAFGAINGGRGVLLSTYGIQRSEPAGDNAAGVALARQAQKLAEAMNSAAKTHQTVPYASHVGGSKANACTLTPQKPLAAAITEALSGCVAAENLDAAFGDAALPAKKQGVPHSAAALLAVSAKAGLALTAADSITLAASETTLLATGANQELVTQGSTRLHTGQTLGILAGAEKAGEGGMGLSMIAGSGPLRLEAHSDTLQIAAKEDLKILSANASADFAAAKKIRLATAGGAAITIEGGNITVQCPGTLTVHASQKSFTGPGNVSSSLPKWQQADFQRKSRFSFSG</sequence>
<protein>
    <submittedName>
        <fullName evidence="5">Uncharacterized protein involved in type VI secretion and phage assembly</fullName>
    </submittedName>
</protein>
<dbReference type="InterPro" id="IPR006533">
    <property type="entry name" value="T6SS_Vgr_RhsGE"/>
</dbReference>
<dbReference type="NCBIfam" id="TIGR01646">
    <property type="entry name" value="vgr_GE"/>
    <property type="match status" value="1"/>
</dbReference>
<comment type="caution">
    <text evidence="5">The sequence shown here is derived from an EMBL/GenBank/DDBJ whole genome shotgun (WGS) entry which is preliminary data.</text>
</comment>
<feature type="domain" description="DUF2345" evidence="3">
    <location>
        <begin position="803"/>
        <end position="958"/>
    </location>
</feature>
<dbReference type="Pfam" id="PF04717">
    <property type="entry name" value="Phage_base_V"/>
    <property type="match status" value="1"/>
</dbReference>
<dbReference type="InterPro" id="IPR037026">
    <property type="entry name" value="Vgr_OB-fold_dom_sf"/>
</dbReference>
<dbReference type="Proteomes" id="UP000561045">
    <property type="component" value="Unassembled WGS sequence"/>
</dbReference>
<dbReference type="Gene3D" id="2.40.50.230">
    <property type="entry name" value="Gp5 N-terminal domain"/>
    <property type="match status" value="1"/>
</dbReference>
<gene>
    <name evidence="5" type="ORF">GGR36_002274</name>
</gene>
<dbReference type="Gene3D" id="3.55.50.10">
    <property type="entry name" value="Baseplate protein-like domains"/>
    <property type="match status" value="1"/>
</dbReference>
<evidence type="ECO:0000259" key="4">
    <source>
        <dbReference type="Pfam" id="PF13296"/>
    </source>
</evidence>
<dbReference type="InterPro" id="IPR018769">
    <property type="entry name" value="VgrG2_DUF2345"/>
</dbReference>
<feature type="signal peptide" evidence="1">
    <location>
        <begin position="1"/>
        <end position="20"/>
    </location>
</feature>
<dbReference type="Gene3D" id="4.10.220.110">
    <property type="match status" value="1"/>
</dbReference>
<dbReference type="SUPFAM" id="SSF69279">
    <property type="entry name" value="Phage tail proteins"/>
    <property type="match status" value="2"/>
</dbReference>
<reference evidence="5 6" key="1">
    <citation type="submission" date="2020-08" db="EMBL/GenBank/DDBJ databases">
        <title>Genomic Encyclopedia of Type Strains, Phase IV (KMG-IV): sequencing the most valuable type-strain genomes for metagenomic binning, comparative biology and taxonomic classification.</title>
        <authorList>
            <person name="Goeker M."/>
        </authorList>
    </citation>
    <scope>NUCLEOTIDE SEQUENCE [LARGE SCALE GENOMIC DNA]</scope>
    <source>
        <strain evidence="5 6">DSM 106739</strain>
    </source>
</reference>